<evidence type="ECO:0000313" key="2">
    <source>
        <dbReference type="EMBL" id="GLS14357.1"/>
    </source>
</evidence>
<gene>
    <name evidence="2" type="ORF">GCM10007935_17880</name>
</gene>
<accession>A0ABQ6C244</accession>
<evidence type="ECO:0008006" key="4">
    <source>
        <dbReference type="Google" id="ProtNLM"/>
    </source>
</evidence>
<dbReference type="Pfam" id="PF03401">
    <property type="entry name" value="TctC"/>
    <property type="match status" value="1"/>
</dbReference>
<dbReference type="Gene3D" id="3.40.190.10">
    <property type="entry name" value="Periplasmic binding protein-like II"/>
    <property type="match status" value="1"/>
</dbReference>
<dbReference type="InterPro" id="IPR006311">
    <property type="entry name" value="TAT_signal"/>
</dbReference>
<comment type="caution">
    <text evidence="2">The sequence shown here is derived from an EMBL/GenBank/DDBJ whole genome shotgun (WGS) entry which is preliminary data.</text>
</comment>
<reference evidence="3" key="1">
    <citation type="journal article" date="2019" name="Int. J. Syst. Evol. Microbiol.">
        <title>The Global Catalogue of Microorganisms (GCM) 10K type strain sequencing project: providing services to taxonomists for standard genome sequencing and annotation.</title>
        <authorList>
            <consortium name="The Broad Institute Genomics Platform"/>
            <consortium name="The Broad Institute Genome Sequencing Center for Infectious Disease"/>
            <person name="Wu L."/>
            <person name="Ma J."/>
        </authorList>
    </citation>
    <scope>NUCLEOTIDE SEQUENCE [LARGE SCALE GENOMIC DNA]</scope>
    <source>
        <strain evidence="3">NBRC 109341</strain>
    </source>
</reference>
<dbReference type="Proteomes" id="UP001156903">
    <property type="component" value="Unassembled WGS sequence"/>
</dbReference>
<organism evidence="2 3">
    <name type="scientific">Hydrogenophaga electricum</name>
    <dbReference type="NCBI Taxonomy" id="1230953"/>
    <lineage>
        <taxon>Bacteria</taxon>
        <taxon>Pseudomonadati</taxon>
        <taxon>Pseudomonadota</taxon>
        <taxon>Betaproteobacteria</taxon>
        <taxon>Burkholderiales</taxon>
        <taxon>Comamonadaceae</taxon>
        <taxon>Hydrogenophaga</taxon>
    </lineage>
</organism>
<dbReference type="EMBL" id="BSPB01000011">
    <property type="protein sequence ID" value="GLS14357.1"/>
    <property type="molecule type" value="Genomic_DNA"/>
</dbReference>
<dbReference type="PROSITE" id="PS51318">
    <property type="entry name" value="TAT"/>
    <property type="match status" value="1"/>
</dbReference>
<keyword evidence="3" id="KW-1185">Reference proteome</keyword>
<evidence type="ECO:0000256" key="1">
    <source>
        <dbReference type="ARBA" id="ARBA00006987"/>
    </source>
</evidence>
<dbReference type="InterPro" id="IPR042100">
    <property type="entry name" value="Bug_dom1"/>
</dbReference>
<evidence type="ECO:0000313" key="3">
    <source>
        <dbReference type="Proteomes" id="UP001156903"/>
    </source>
</evidence>
<dbReference type="SUPFAM" id="SSF53850">
    <property type="entry name" value="Periplasmic binding protein-like II"/>
    <property type="match status" value="1"/>
</dbReference>
<comment type="similarity">
    <text evidence="1">Belongs to the UPF0065 (bug) family.</text>
</comment>
<sequence>MTLNRRDFIGATGAGLLWGAHSAASAQAADTLRIFVGFPAGTTPDTLARKVGDKLVQLGLVRAVVVENRTGAGGQLGVVALKGAATDGTQLLLTPMSMLGVYPFTYKKLPYDPVADVSPVTMGASFDYGIAVGTAVPESVKDIPGLMAWYKANPDKANIGSPATGSTLHFTGVTLGKAAGVELTHVGYRGSPPAIQDLIGGSLPALVSPLGSFLSYMVPGSKLRVLASSGAQRSRFTPQLPTLVEQGFKNLAFNEWYGFYAPARTPDEMVRRVNAALHQALKAPEVVETLHSAGMESAPGTPADLTAALQRDMKTWGPIVKSIGFTADS</sequence>
<protein>
    <recommendedName>
        <fullName evidence="4">Twin-arginine translocation pathway signal protein</fullName>
    </recommendedName>
</protein>
<dbReference type="PANTHER" id="PTHR42928:SF5">
    <property type="entry name" value="BLR1237 PROTEIN"/>
    <property type="match status" value="1"/>
</dbReference>
<dbReference type="RefSeq" id="WP_284307500.1">
    <property type="nucleotide sequence ID" value="NZ_BSPB01000011.1"/>
</dbReference>
<name>A0ABQ6C244_9BURK</name>
<dbReference type="PANTHER" id="PTHR42928">
    <property type="entry name" value="TRICARBOXYLATE-BINDING PROTEIN"/>
    <property type="match status" value="1"/>
</dbReference>
<dbReference type="InterPro" id="IPR005064">
    <property type="entry name" value="BUG"/>
</dbReference>
<dbReference type="PIRSF" id="PIRSF017082">
    <property type="entry name" value="YflP"/>
    <property type="match status" value="1"/>
</dbReference>
<dbReference type="Gene3D" id="3.40.190.150">
    <property type="entry name" value="Bordetella uptake gene, domain 1"/>
    <property type="match status" value="1"/>
</dbReference>
<proteinExistence type="inferred from homology"/>